<comment type="similarity">
    <text evidence="6">Belongs to the PIERCE1 family.</text>
</comment>
<feature type="region of interest" description="Disordered" evidence="7">
    <location>
        <begin position="1"/>
        <end position="46"/>
    </location>
</feature>
<evidence type="ECO:0000256" key="1">
    <source>
        <dbReference type="ARBA" id="ARBA00004138"/>
    </source>
</evidence>
<evidence type="ECO:0000256" key="3">
    <source>
        <dbReference type="ARBA" id="ARBA00022490"/>
    </source>
</evidence>
<dbReference type="Pfam" id="PF14892">
    <property type="entry name" value="PIRC1_2"/>
    <property type="match status" value="1"/>
</dbReference>
<evidence type="ECO:0000256" key="2">
    <source>
        <dbReference type="ARBA" id="ARBA00004245"/>
    </source>
</evidence>
<sequence length="90" mass="9751">MSSENTSPVESDALPPSNTPQFPDPSALGSTETKKQENPLFRTSSSGYGQFEVSAFDVPTEWHGRAGTFTKSLNGIVWRDSGLNTTLDKN</sequence>
<evidence type="ECO:0000256" key="7">
    <source>
        <dbReference type="SAM" id="MobiDB-lite"/>
    </source>
</evidence>
<organism evidence="8 9">
    <name type="scientific">Kipferlia bialata</name>
    <dbReference type="NCBI Taxonomy" id="797122"/>
    <lineage>
        <taxon>Eukaryota</taxon>
        <taxon>Metamonada</taxon>
        <taxon>Carpediemonas-like organisms</taxon>
        <taxon>Kipferlia</taxon>
    </lineage>
</organism>
<evidence type="ECO:0000256" key="4">
    <source>
        <dbReference type="ARBA" id="ARBA00023212"/>
    </source>
</evidence>
<dbReference type="OrthoDB" id="546383at2759"/>
<dbReference type="GO" id="GO:0035082">
    <property type="term" value="P:axoneme assembly"/>
    <property type="evidence" value="ECO:0007669"/>
    <property type="project" value="InterPro"/>
</dbReference>
<dbReference type="PANTHER" id="PTHR20899">
    <property type="entry name" value="PIERCE HOMOLOG"/>
    <property type="match status" value="1"/>
</dbReference>
<dbReference type="AlphaFoldDB" id="A0A9K3CVN6"/>
<dbReference type="Proteomes" id="UP000265618">
    <property type="component" value="Unassembled WGS sequence"/>
</dbReference>
<dbReference type="PANTHER" id="PTHR20899:SF1">
    <property type="entry name" value="PIERCER OF MICROTUBULE WALL 1 PROTEIN"/>
    <property type="match status" value="1"/>
</dbReference>
<accession>A0A9K3CVN6</accession>
<comment type="subcellular location">
    <subcellularLocation>
        <location evidence="1">Cell projection</location>
        <location evidence="1">Cilium</location>
    </subcellularLocation>
    <subcellularLocation>
        <location evidence="2">Cytoplasm</location>
        <location evidence="2">Cytoskeleton</location>
    </subcellularLocation>
</comment>
<evidence type="ECO:0000256" key="6">
    <source>
        <dbReference type="ARBA" id="ARBA00038014"/>
    </source>
</evidence>
<comment type="caution">
    <text evidence="8">The sequence shown here is derived from an EMBL/GenBank/DDBJ whole genome shotgun (WGS) entry which is preliminary data.</text>
</comment>
<protein>
    <submittedName>
        <fullName evidence="8">Uncharacterized protein</fullName>
    </submittedName>
</protein>
<evidence type="ECO:0000256" key="5">
    <source>
        <dbReference type="ARBA" id="ARBA00023273"/>
    </source>
</evidence>
<reference evidence="8 9" key="1">
    <citation type="journal article" date="2018" name="PLoS ONE">
        <title>The draft genome of Kipferlia bialata reveals reductive genome evolution in fornicate parasites.</title>
        <authorList>
            <person name="Tanifuji G."/>
            <person name="Takabayashi S."/>
            <person name="Kume K."/>
            <person name="Takagi M."/>
            <person name="Nakayama T."/>
            <person name="Kamikawa R."/>
            <person name="Inagaki Y."/>
            <person name="Hashimoto T."/>
        </authorList>
    </citation>
    <scope>NUCLEOTIDE SEQUENCE [LARGE SCALE GENOMIC DNA]</scope>
    <source>
        <strain evidence="8">NY0173</strain>
    </source>
</reference>
<dbReference type="GO" id="GO:0005879">
    <property type="term" value="C:axonemal microtubule"/>
    <property type="evidence" value="ECO:0007669"/>
    <property type="project" value="InterPro"/>
</dbReference>
<keyword evidence="3" id="KW-0963">Cytoplasm</keyword>
<gene>
    <name evidence="8" type="ORF">KIPB_004811</name>
</gene>
<dbReference type="EMBL" id="BDIP01001066">
    <property type="protein sequence ID" value="GIQ83481.1"/>
    <property type="molecule type" value="Genomic_DNA"/>
</dbReference>
<name>A0A9K3CVN6_9EUKA</name>
<evidence type="ECO:0000313" key="9">
    <source>
        <dbReference type="Proteomes" id="UP000265618"/>
    </source>
</evidence>
<evidence type="ECO:0000313" key="8">
    <source>
        <dbReference type="EMBL" id="GIQ83481.1"/>
    </source>
</evidence>
<dbReference type="InterPro" id="IPR026507">
    <property type="entry name" value="PIRC1/2"/>
</dbReference>
<keyword evidence="4" id="KW-0206">Cytoskeleton</keyword>
<keyword evidence="9" id="KW-1185">Reference proteome</keyword>
<proteinExistence type="inferred from homology"/>
<keyword evidence="5" id="KW-0966">Cell projection</keyword>